<dbReference type="RefSeq" id="WP_007690742.1">
    <property type="nucleotide sequence ID" value="NZ_AJRK01000364.1"/>
</dbReference>
<reference evidence="1 2" key="1">
    <citation type="journal article" date="2014" name="PLoS Genet.">
        <title>Phylogenetically driven sequencing of extremely halophilic archaea reveals strategies for static and dynamic osmo-response.</title>
        <authorList>
            <person name="Becker E.A."/>
            <person name="Seitzer P.M."/>
            <person name="Tritt A."/>
            <person name="Larsen D."/>
            <person name="Krusor M."/>
            <person name="Yao A.I."/>
            <person name="Wu D."/>
            <person name="Madern D."/>
            <person name="Eisen J.A."/>
            <person name="Darling A.E."/>
            <person name="Facciotti M.T."/>
        </authorList>
    </citation>
    <scope>NUCLEOTIDE SEQUENCE [LARGE SCALE GENOMIC DNA]</scope>
    <source>
        <strain evidence="1 2">100A6</strain>
    </source>
</reference>
<proteinExistence type="predicted"/>
<dbReference type="NCBIfam" id="NF038353">
    <property type="entry name" value="FxLYD_dom"/>
    <property type="match status" value="1"/>
</dbReference>
<name>M0M568_9EURY</name>
<dbReference type="PATRIC" id="fig|1132509.6.peg.708"/>
<dbReference type="Proteomes" id="UP000011566">
    <property type="component" value="Unassembled WGS sequence"/>
</dbReference>
<comment type="caution">
    <text evidence="1">The sequence shown here is derived from an EMBL/GenBank/DDBJ whole genome shotgun (WGS) entry which is preliminary data.</text>
</comment>
<dbReference type="EMBL" id="AOMB01000008">
    <property type="protein sequence ID" value="EMA40957.1"/>
    <property type="molecule type" value="Genomic_DNA"/>
</dbReference>
<gene>
    <name evidence="1" type="ORF">C447_02999</name>
</gene>
<protein>
    <submittedName>
        <fullName evidence="1">Uncharacterized protein</fullName>
    </submittedName>
</protein>
<dbReference type="OrthoDB" id="212718at2157"/>
<evidence type="ECO:0000313" key="1">
    <source>
        <dbReference type="EMBL" id="EMA40957.1"/>
    </source>
</evidence>
<dbReference type="InterPro" id="IPR047676">
    <property type="entry name" value="FxLYD_dom"/>
</dbReference>
<organism evidence="1 2">
    <name type="scientific">Halococcus hamelinensis 100A6</name>
    <dbReference type="NCBI Taxonomy" id="1132509"/>
    <lineage>
        <taxon>Archaea</taxon>
        <taxon>Methanobacteriati</taxon>
        <taxon>Methanobacteriota</taxon>
        <taxon>Stenosarchaea group</taxon>
        <taxon>Halobacteria</taxon>
        <taxon>Halobacteriales</taxon>
        <taxon>Halococcaceae</taxon>
        <taxon>Halococcus</taxon>
    </lineage>
</organism>
<keyword evidence="2" id="KW-1185">Reference proteome</keyword>
<evidence type="ECO:0000313" key="2">
    <source>
        <dbReference type="Proteomes" id="UP000011566"/>
    </source>
</evidence>
<dbReference type="AlphaFoldDB" id="M0M568"/>
<sequence>MDRRTFVATGAGGAVLLSTGGMLGADALLGDGPENGPAYGSIPVPEPSGSTTLDNGRRASLYADGRVALFGASLASQYTGVPAVVGRLRNVSGTTIEQVRLDIRFLDDAGESLAGGWVGSDTLGPGEVWRFVVNYPNNDPKNIATARVAGIEVV</sequence>
<accession>M0M568</accession>